<protein>
    <recommendedName>
        <fullName evidence="3">ISXO2-like transposase domain-containing protein</fullName>
    </recommendedName>
</protein>
<evidence type="ECO:0000313" key="2">
    <source>
        <dbReference type="Proteomes" id="UP000460718"/>
    </source>
</evidence>
<evidence type="ECO:0008006" key="3">
    <source>
        <dbReference type="Google" id="ProtNLM"/>
    </source>
</evidence>
<dbReference type="Proteomes" id="UP000460718">
    <property type="component" value="Unassembled WGS sequence"/>
</dbReference>
<dbReference type="InterPro" id="IPR053164">
    <property type="entry name" value="IS1016-like_transposase"/>
</dbReference>
<comment type="caution">
    <text evidence="1">The sequence shown here is derived from an EMBL/GenBank/DDBJ whole genome shotgun (WGS) entry which is preliminary data.</text>
</comment>
<gene>
    <name evidence="1" type="ORF">PF011_g24802</name>
</gene>
<name>A0A6A3I391_9STRA</name>
<dbReference type="EMBL" id="QXFW01002889">
    <property type="protein sequence ID" value="KAE8974598.1"/>
    <property type="molecule type" value="Genomic_DNA"/>
</dbReference>
<sequence>MNCTAEVNCMGGCTEEVKDTVKAKDAKATVISDSFAPYVSVNGKHTLESNRLLRGMHYTHRWVNNDECFVDPVTGAHTNRIEGAWEVRIKRHLKRMRGVRKELLAGYLDEFL</sequence>
<dbReference type="AlphaFoldDB" id="A0A6A3I391"/>
<evidence type="ECO:0000313" key="1">
    <source>
        <dbReference type="EMBL" id="KAE8974598.1"/>
    </source>
</evidence>
<accession>A0A6A3I391</accession>
<organism evidence="1 2">
    <name type="scientific">Phytophthora fragariae</name>
    <dbReference type="NCBI Taxonomy" id="53985"/>
    <lineage>
        <taxon>Eukaryota</taxon>
        <taxon>Sar</taxon>
        <taxon>Stramenopiles</taxon>
        <taxon>Oomycota</taxon>
        <taxon>Peronosporomycetes</taxon>
        <taxon>Peronosporales</taxon>
        <taxon>Peronosporaceae</taxon>
        <taxon>Phytophthora</taxon>
    </lineage>
</organism>
<reference evidence="1 2" key="1">
    <citation type="submission" date="2018-09" db="EMBL/GenBank/DDBJ databases">
        <title>Genomic investigation of the strawberry pathogen Phytophthora fragariae indicates pathogenicity is determined by transcriptional variation in three key races.</title>
        <authorList>
            <person name="Adams T.M."/>
            <person name="Armitage A.D."/>
            <person name="Sobczyk M.K."/>
            <person name="Bates H.J."/>
            <person name="Dunwell J.M."/>
            <person name="Nellist C.F."/>
            <person name="Harrison R.J."/>
        </authorList>
    </citation>
    <scope>NUCLEOTIDE SEQUENCE [LARGE SCALE GENOMIC DNA]</scope>
    <source>
        <strain evidence="1 2">SCRP245</strain>
    </source>
</reference>
<proteinExistence type="predicted"/>
<dbReference type="PANTHER" id="PTHR47163:SF2">
    <property type="entry name" value="SI:DKEY-17M8.2"/>
    <property type="match status" value="1"/>
</dbReference>
<dbReference type="PANTHER" id="PTHR47163">
    <property type="entry name" value="DDE_TNP_IS1595 DOMAIN-CONTAINING PROTEIN"/>
    <property type="match status" value="1"/>
</dbReference>